<sequence>MPSTHRQVQLWTKRNLVLLYCENYEEAREKLRSALYFITSKLTLESEVLLATTENENYKHHIEDIQHLLWVFIKDTGRKRMEYNLLEDRDSTVNELEEYLKECQNEVTHILEYVGWTPEHFIKVSYTTGIANTFNDK</sequence>
<evidence type="ECO:0000313" key="1">
    <source>
        <dbReference type="EMBL" id="VDI41664.1"/>
    </source>
</evidence>
<dbReference type="AlphaFoldDB" id="A0A8B6EXJ8"/>
<comment type="caution">
    <text evidence="1">The sequence shown here is derived from an EMBL/GenBank/DDBJ whole genome shotgun (WGS) entry which is preliminary data.</text>
</comment>
<reference evidence="1" key="1">
    <citation type="submission" date="2018-11" db="EMBL/GenBank/DDBJ databases">
        <authorList>
            <person name="Alioto T."/>
            <person name="Alioto T."/>
        </authorList>
    </citation>
    <scope>NUCLEOTIDE SEQUENCE</scope>
</reference>
<name>A0A8B6EXJ8_MYTGA</name>
<keyword evidence="2" id="KW-1185">Reference proteome</keyword>
<dbReference type="Proteomes" id="UP000596742">
    <property type="component" value="Unassembled WGS sequence"/>
</dbReference>
<gene>
    <name evidence="1" type="ORF">MGAL_10B046298</name>
</gene>
<feature type="non-terminal residue" evidence="1">
    <location>
        <position position="1"/>
    </location>
</feature>
<dbReference type="EMBL" id="UYJE01005925">
    <property type="protein sequence ID" value="VDI41664.1"/>
    <property type="molecule type" value="Genomic_DNA"/>
</dbReference>
<evidence type="ECO:0000313" key="2">
    <source>
        <dbReference type="Proteomes" id="UP000596742"/>
    </source>
</evidence>
<accession>A0A8B6EXJ8</accession>
<protein>
    <submittedName>
        <fullName evidence="1">Uncharacterized protein</fullName>
    </submittedName>
</protein>
<proteinExistence type="predicted"/>
<organism evidence="1 2">
    <name type="scientific">Mytilus galloprovincialis</name>
    <name type="common">Mediterranean mussel</name>
    <dbReference type="NCBI Taxonomy" id="29158"/>
    <lineage>
        <taxon>Eukaryota</taxon>
        <taxon>Metazoa</taxon>
        <taxon>Spiralia</taxon>
        <taxon>Lophotrochozoa</taxon>
        <taxon>Mollusca</taxon>
        <taxon>Bivalvia</taxon>
        <taxon>Autobranchia</taxon>
        <taxon>Pteriomorphia</taxon>
        <taxon>Mytilida</taxon>
        <taxon>Mytiloidea</taxon>
        <taxon>Mytilidae</taxon>
        <taxon>Mytilinae</taxon>
        <taxon>Mytilus</taxon>
    </lineage>
</organism>